<gene>
    <name evidence="1" type="ORF">DRH29_03570</name>
</gene>
<reference evidence="1 2" key="1">
    <citation type="submission" date="2018-06" db="EMBL/GenBank/DDBJ databases">
        <title>Extensive metabolic versatility and redundancy in microbially diverse, dynamic hydrothermal sediments.</title>
        <authorList>
            <person name="Dombrowski N."/>
            <person name="Teske A."/>
            <person name="Baker B.J."/>
        </authorList>
    </citation>
    <scope>NUCLEOTIDE SEQUENCE [LARGE SCALE GENOMIC DNA]</scope>
    <source>
        <strain evidence="1">B79_G16</strain>
    </source>
</reference>
<proteinExistence type="predicted"/>
<dbReference type="Proteomes" id="UP000281261">
    <property type="component" value="Unassembled WGS sequence"/>
</dbReference>
<dbReference type="AlphaFoldDB" id="A0A420ZC16"/>
<comment type="caution">
    <text evidence="1">The sequence shown here is derived from an EMBL/GenBank/DDBJ whole genome shotgun (WGS) entry which is preliminary data.</text>
</comment>
<name>A0A420ZC16_UNCK3</name>
<protein>
    <submittedName>
        <fullName evidence="1">Uncharacterized protein</fullName>
    </submittedName>
</protein>
<accession>A0A420ZC16</accession>
<dbReference type="EMBL" id="QMNG01000023">
    <property type="protein sequence ID" value="RLC36873.1"/>
    <property type="molecule type" value="Genomic_DNA"/>
</dbReference>
<sequence length="126" mass="13661">MLAYVISAIKGAISGGIASFIGYAKQEKPEKWELSKAVKTVVLGALTTSVTEASGLSLTEIATFVSTYLTSQGIPLTPLEVEMMISVGMVMVADQVVKVIVRRTDIKALWNKIKSFLSKYWKTDTA</sequence>
<evidence type="ECO:0000313" key="2">
    <source>
        <dbReference type="Proteomes" id="UP000281261"/>
    </source>
</evidence>
<organism evidence="1 2">
    <name type="scientific">candidate division Kazan bacterium</name>
    <dbReference type="NCBI Taxonomy" id="2202143"/>
    <lineage>
        <taxon>Bacteria</taxon>
        <taxon>Bacteria division Kazan-3B-28</taxon>
    </lineage>
</organism>
<evidence type="ECO:0000313" key="1">
    <source>
        <dbReference type="EMBL" id="RLC36873.1"/>
    </source>
</evidence>